<dbReference type="InterPro" id="IPR018824">
    <property type="entry name" value="Conidiation-specific_6"/>
</dbReference>
<feature type="region of interest" description="Disordered" evidence="1">
    <location>
        <begin position="1"/>
        <end position="85"/>
    </location>
</feature>
<evidence type="ECO:0000313" key="2">
    <source>
        <dbReference type="EMBL" id="KAK4212522.1"/>
    </source>
</evidence>
<gene>
    <name evidence="2" type="ORF">QBC37DRAFT_424703</name>
</gene>
<evidence type="ECO:0000313" key="3">
    <source>
        <dbReference type="Proteomes" id="UP001301769"/>
    </source>
</evidence>
<organism evidence="2 3">
    <name type="scientific">Rhypophila decipiens</name>
    <dbReference type="NCBI Taxonomy" id="261697"/>
    <lineage>
        <taxon>Eukaryota</taxon>
        <taxon>Fungi</taxon>
        <taxon>Dikarya</taxon>
        <taxon>Ascomycota</taxon>
        <taxon>Pezizomycotina</taxon>
        <taxon>Sordariomycetes</taxon>
        <taxon>Sordariomycetidae</taxon>
        <taxon>Sordariales</taxon>
        <taxon>Naviculisporaceae</taxon>
        <taxon>Rhypophila</taxon>
    </lineage>
</organism>
<evidence type="ECO:0008006" key="4">
    <source>
        <dbReference type="Google" id="ProtNLM"/>
    </source>
</evidence>
<proteinExistence type="predicted"/>
<keyword evidence="3" id="KW-1185">Reference proteome</keyword>
<name>A0AAN6Y9E7_9PEZI</name>
<feature type="compositionally biased region" description="Polar residues" evidence="1">
    <location>
        <begin position="36"/>
        <end position="51"/>
    </location>
</feature>
<comment type="caution">
    <text evidence="2">The sequence shown here is derived from an EMBL/GenBank/DDBJ whole genome shotgun (WGS) entry which is preliminary data.</text>
</comment>
<protein>
    <recommendedName>
        <fullName evidence="4">Conidiation-specific protein 6</fullName>
    </recommendedName>
</protein>
<reference evidence="2" key="1">
    <citation type="journal article" date="2023" name="Mol. Phylogenet. Evol.">
        <title>Genome-scale phylogeny and comparative genomics of the fungal order Sordariales.</title>
        <authorList>
            <person name="Hensen N."/>
            <person name="Bonometti L."/>
            <person name="Westerberg I."/>
            <person name="Brannstrom I.O."/>
            <person name="Guillou S."/>
            <person name="Cros-Aarteil S."/>
            <person name="Calhoun S."/>
            <person name="Haridas S."/>
            <person name="Kuo A."/>
            <person name="Mondo S."/>
            <person name="Pangilinan J."/>
            <person name="Riley R."/>
            <person name="LaButti K."/>
            <person name="Andreopoulos B."/>
            <person name="Lipzen A."/>
            <person name="Chen C."/>
            <person name="Yan M."/>
            <person name="Daum C."/>
            <person name="Ng V."/>
            <person name="Clum A."/>
            <person name="Steindorff A."/>
            <person name="Ohm R.A."/>
            <person name="Martin F."/>
            <person name="Silar P."/>
            <person name="Natvig D.O."/>
            <person name="Lalanne C."/>
            <person name="Gautier V."/>
            <person name="Ament-Velasquez S.L."/>
            <person name="Kruys A."/>
            <person name="Hutchinson M.I."/>
            <person name="Powell A.J."/>
            <person name="Barry K."/>
            <person name="Miller A.N."/>
            <person name="Grigoriev I.V."/>
            <person name="Debuchy R."/>
            <person name="Gladieux P."/>
            <person name="Hiltunen Thoren M."/>
            <person name="Johannesson H."/>
        </authorList>
    </citation>
    <scope>NUCLEOTIDE SEQUENCE</scope>
    <source>
        <strain evidence="2">PSN293</strain>
    </source>
</reference>
<dbReference type="Pfam" id="PF10346">
    <property type="entry name" value="Con-6"/>
    <property type="match status" value="1"/>
</dbReference>
<dbReference type="AlphaFoldDB" id="A0AAN6Y9E7"/>
<accession>A0AAN6Y9E7</accession>
<dbReference type="EMBL" id="MU858125">
    <property type="protein sequence ID" value="KAK4212522.1"/>
    <property type="molecule type" value="Genomic_DNA"/>
</dbReference>
<feature type="compositionally biased region" description="Polar residues" evidence="1">
    <location>
        <begin position="1"/>
        <end position="15"/>
    </location>
</feature>
<evidence type="ECO:0000256" key="1">
    <source>
        <dbReference type="SAM" id="MobiDB-lite"/>
    </source>
</evidence>
<reference evidence="2" key="2">
    <citation type="submission" date="2023-05" db="EMBL/GenBank/DDBJ databases">
        <authorList>
            <consortium name="Lawrence Berkeley National Laboratory"/>
            <person name="Steindorff A."/>
            <person name="Hensen N."/>
            <person name="Bonometti L."/>
            <person name="Westerberg I."/>
            <person name="Brannstrom I.O."/>
            <person name="Guillou S."/>
            <person name="Cros-Aarteil S."/>
            <person name="Calhoun S."/>
            <person name="Haridas S."/>
            <person name="Kuo A."/>
            <person name="Mondo S."/>
            <person name="Pangilinan J."/>
            <person name="Riley R."/>
            <person name="Labutti K."/>
            <person name="Andreopoulos B."/>
            <person name="Lipzen A."/>
            <person name="Chen C."/>
            <person name="Yanf M."/>
            <person name="Daum C."/>
            <person name="Ng V."/>
            <person name="Clum A."/>
            <person name="Ohm R."/>
            <person name="Martin F."/>
            <person name="Silar P."/>
            <person name="Natvig D."/>
            <person name="Lalanne C."/>
            <person name="Gautier V."/>
            <person name="Ament-Velasquez S.L."/>
            <person name="Kruys A."/>
            <person name="Hutchinson M.I."/>
            <person name="Powell A.J."/>
            <person name="Barry K."/>
            <person name="Miller A.N."/>
            <person name="Grigoriev I.V."/>
            <person name="Debuchy R."/>
            <person name="Gladieux P."/>
            <person name="Thoren M.H."/>
            <person name="Johannesson H."/>
        </authorList>
    </citation>
    <scope>NUCLEOTIDE SEQUENCE</scope>
    <source>
        <strain evidence="2">PSN293</strain>
    </source>
</reference>
<sequence>MNSAGAKSVMSNDMQELSEGKENISNVIRGHKANLANPNTSEASKETSAQEIKNLGGDDTLEMHREKPISKQAAEELYGSRASAA</sequence>
<dbReference type="Proteomes" id="UP001301769">
    <property type="component" value="Unassembled WGS sequence"/>
</dbReference>